<dbReference type="PANTHER" id="PTHR30529">
    <property type="entry name" value="CYTOCHROME B561"/>
    <property type="match status" value="1"/>
</dbReference>
<keyword evidence="8" id="KW-0249">Electron transport</keyword>
<protein>
    <submittedName>
        <fullName evidence="15">Cytochrome b</fullName>
    </submittedName>
</protein>
<dbReference type="Proteomes" id="UP000655420">
    <property type="component" value="Unassembled WGS sequence"/>
</dbReference>
<proteinExistence type="inferred from homology"/>
<evidence type="ECO:0000256" key="13">
    <source>
        <dbReference type="SAM" id="Phobius"/>
    </source>
</evidence>
<comment type="similarity">
    <text evidence="12">Belongs to the cytochrome b561 family.</text>
</comment>
<dbReference type="InterPro" id="IPR011577">
    <property type="entry name" value="Cyt_b561_bac/Ni-Hgenase"/>
</dbReference>
<evidence type="ECO:0000256" key="7">
    <source>
        <dbReference type="ARBA" id="ARBA00022723"/>
    </source>
</evidence>
<dbReference type="GO" id="GO:0005886">
    <property type="term" value="C:plasma membrane"/>
    <property type="evidence" value="ECO:0007669"/>
    <property type="project" value="UniProtKB-SubCell"/>
</dbReference>
<dbReference type="RefSeq" id="WP_200609912.1">
    <property type="nucleotide sequence ID" value="NZ_JAEHHL010000006.1"/>
</dbReference>
<dbReference type="PANTHER" id="PTHR30529:SF6">
    <property type="entry name" value="BLL0291 PROTEIN"/>
    <property type="match status" value="1"/>
</dbReference>
<dbReference type="AlphaFoldDB" id="A0A8J7M7D7"/>
<gene>
    <name evidence="15" type="ORF">H0I76_11000</name>
</gene>
<evidence type="ECO:0000256" key="4">
    <source>
        <dbReference type="ARBA" id="ARBA00022475"/>
    </source>
</evidence>
<dbReference type="Pfam" id="PF01292">
    <property type="entry name" value="Ni_hydr_CYTB"/>
    <property type="match status" value="1"/>
</dbReference>
<reference evidence="15" key="1">
    <citation type="submission" date="2020-12" db="EMBL/GenBank/DDBJ databases">
        <title>Bacterial taxonomy.</title>
        <authorList>
            <person name="Pan X."/>
        </authorList>
    </citation>
    <scope>NUCLEOTIDE SEQUENCE</scope>
    <source>
        <strain evidence="15">M0105</strain>
    </source>
</reference>
<comment type="subcellular location">
    <subcellularLocation>
        <location evidence="2">Cell membrane</location>
        <topology evidence="2">Multi-pass membrane protein</topology>
    </subcellularLocation>
</comment>
<dbReference type="EMBL" id="JAEHHL010000006">
    <property type="protein sequence ID" value="MBK0399719.1"/>
    <property type="molecule type" value="Genomic_DNA"/>
</dbReference>
<evidence type="ECO:0000256" key="5">
    <source>
        <dbReference type="ARBA" id="ARBA00022617"/>
    </source>
</evidence>
<evidence type="ECO:0000256" key="10">
    <source>
        <dbReference type="ARBA" id="ARBA00023004"/>
    </source>
</evidence>
<dbReference type="InterPro" id="IPR052168">
    <property type="entry name" value="Cytochrome_b561_oxidase"/>
</dbReference>
<evidence type="ECO:0000256" key="12">
    <source>
        <dbReference type="ARBA" id="ARBA00037975"/>
    </source>
</evidence>
<dbReference type="InterPro" id="IPR016174">
    <property type="entry name" value="Di-haem_cyt_TM"/>
</dbReference>
<feature type="transmembrane region" description="Helical" evidence="13">
    <location>
        <begin position="56"/>
        <end position="77"/>
    </location>
</feature>
<organism evidence="15 16">
    <name type="scientific">Thermohalobaculum xanthum</name>
    <dbReference type="NCBI Taxonomy" id="2753746"/>
    <lineage>
        <taxon>Bacteria</taxon>
        <taxon>Pseudomonadati</taxon>
        <taxon>Pseudomonadota</taxon>
        <taxon>Alphaproteobacteria</taxon>
        <taxon>Rhodobacterales</taxon>
        <taxon>Paracoccaceae</taxon>
        <taxon>Thermohalobaculum</taxon>
    </lineage>
</organism>
<evidence type="ECO:0000256" key="8">
    <source>
        <dbReference type="ARBA" id="ARBA00022982"/>
    </source>
</evidence>
<evidence type="ECO:0000256" key="11">
    <source>
        <dbReference type="ARBA" id="ARBA00023136"/>
    </source>
</evidence>
<dbReference type="GO" id="GO:0046872">
    <property type="term" value="F:metal ion binding"/>
    <property type="evidence" value="ECO:0007669"/>
    <property type="project" value="UniProtKB-KW"/>
</dbReference>
<dbReference type="GO" id="GO:0020037">
    <property type="term" value="F:heme binding"/>
    <property type="evidence" value="ECO:0007669"/>
    <property type="project" value="TreeGrafter"/>
</dbReference>
<feature type="transmembrane region" description="Helical" evidence="13">
    <location>
        <begin position="142"/>
        <end position="169"/>
    </location>
</feature>
<keyword evidence="6 13" id="KW-0812">Transmembrane</keyword>
<name>A0A8J7M7D7_9RHOB</name>
<evidence type="ECO:0000313" key="16">
    <source>
        <dbReference type="Proteomes" id="UP000655420"/>
    </source>
</evidence>
<keyword evidence="9 13" id="KW-1133">Transmembrane helix</keyword>
<accession>A0A8J7M7D7</accession>
<evidence type="ECO:0000313" key="15">
    <source>
        <dbReference type="EMBL" id="MBK0399719.1"/>
    </source>
</evidence>
<feature type="domain" description="Cytochrome b561 bacterial/Ni-hydrogenase" evidence="14">
    <location>
        <begin position="5"/>
        <end position="180"/>
    </location>
</feature>
<keyword evidence="5" id="KW-0349">Heme</keyword>
<keyword evidence="16" id="KW-1185">Reference proteome</keyword>
<keyword evidence="3" id="KW-0813">Transport</keyword>
<comment type="cofactor">
    <cofactor evidence="1">
        <name>heme b</name>
        <dbReference type="ChEBI" id="CHEBI:60344"/>
    </cofactor>
</comment>
<keyword evidence="10" id="KW-0408">Iron</keyword>
<evidence type="ECO:0000256" key="6">
    <source>
        <dbReference type="ARBA" id="ARBA00022692"/>
    </source>
</evidence>
<evidence type="ECO:0000256" key="3">
    <source>
        <dbReference type="ARBA" id="ARBA00022448"/>
    </source>
</evidence>
<feature type="transmembrane region" description="Helical" evidence="13">
    <location>
        <begin position="12"/>
        <end position="36"/>
    </location>
</feature>
<comment type="caution">
    <text evidence="15">The sequence shown here is derived from an EMBL/GenBank/DDBJ whole genome shotgun (WGS) entry which is preliminary data.</text>
</comment>
<evidence type="ECO:0000256" key="2">
    <source>
        <dbReference type="ARBA" id="ARBA00004651"/>
    </source>
</evidence>
<evidence type="ECO:0000256" key="9">
    <source>
        <dbReference type="ARBA" id="ARBA00022989"/>
    </source>
</evidence>
<keyword evidence="4" id="KW-1003">Cell membrane</keyword>
<keyword evidence="7" id="KW-0479">Metal-binding</keyword>
<feature type="transmembrane region" description="Helical" evidence="13">
    <location>
        <begin position="98"/>
        <end position="122"/>
    </location>
</feature>
<dbReference type="SUPFAM" id="SSF81342">
    <property type="entry name" value="Transmembrane di-heme cytochromes"/>
    <property type="match status" value="1"/>
</dbReference>
<dbReference type="Gene3D" id="1.20.950.20">
    <property type="entry name" value="Transmembrane di-heme cytochromes, Chain C"/>
    <property type="match status" value="1"/>
</dbReference>
<sequence length="183" mass="19975">MQRVRYSLLQRLLHWIVALCVLGALSAGFVLGTLGFEGAKNSFGLDTTNAIYKYHKSFGVLILGLMLVRLGLWVVLGRPALPQSMPGWQRVAAIATHGALYALLIAMPVVGWMATASGGFPIEFFGYVLPGFMAKDPELSKWLYEVHGALGVAILAVVALHIAAALHHWRVKRDGVMRRISLP</sequence>
<dbReference type="GO" id="GO:0009055">
    <property type="term" value="F:electron transfer activity"/>
    <property type="evidence" value="ECO:0007669"/>
    <property type="project" value="InterPro"/>
</dbReference>
<evidence type="ECO:0000256" key="1">
    <source>
        <dbReference type="ARBA" id="ARBA00001970"/>
    </source>
</evidence>
<evidence type="ECO:0000259" key="14">
    <source>
        <dbReference type="Pfam" id="PF01292"/>
    </source>
</evidence>
<dbReference type="GO" id="GO:0022904">
    <property type="term" value="P:respiratory electron transport chain"/>
    <property type="evidence" value="ECO:0007669"/>
    <property type="project" value="InterPro"/>
</dbReference>
<keyword evidence="11 13" id="KW-0472">Membrane</keyword>